<evidence type="ECO:0000256" key="4">
    <source>
        <dbReference type="ARBA" id="ARBA00022741"/>
    </source>
</evidence>
<evidence type="ECO:0000313" key="20">
    <source>
        <dbReference type="Proteomes" id="UP001445335"/>
    </source>
</evidence>
<evidence type="ECO:0000256" key="6">
    <source>
        <dbReference type="ARBA" id="ARBA00022806"/>
    </source>
</evidence>
<keyword evidence="7 14" id="KW-0067">ATP-binding</keyword>
<evidence type="ECO:0000256" key="9">
    <source>
        <dbReference type="ARBA" id="ARBA00023242"/>
    </source>
</evidence>
<protein>
    <recommendedName>
        <fullName evidence="12">DEAD-box ATP-dependent RNA helicase 21</fullName>
        <ecNumber evidence="2">3.6.4.13</ecNumber>
    </recommendedName>
</protein>
<evidence type="ECO:0000256" key="3">
    <source>
        <dbReference type="ARBA" id="ARBA00022664"/>
    </source>
</evidence>
<dbReference type="InterPro" id="IPR000629">
    <property type="entry name" value="RNA-helicase_DEAD-box_CS"/>
</dbReference>
<dbReference type="Pfam" id="PF25430">
    <property type="entry name" value="DDX23"/>
    <property type="match status" value="1"/>
</dbReference>
<feature type="compositionally biased region" description="Basic and acidic residues" evidence="15">
    <location>
        <begin position="33"/>
        <end position="46"/>
    </location>
</feature>
<feature type="short sequence motif" description="Q motif" evidence="13">
    <location>
        <begin position="255"/>
        <end position="283"/>
    </location>
</feature>
<organism evidence="19 20">
    <name type="scientific">Elliptochloris bilobata</name>
    <dbReference type="NCBI Taxonomy" id="381761"/>
    <lineage>
        <taxon>Eukaryota</taxon>
        <taxon>Viridiplantae</taxon>
        <taxon>Chlorophyta</taxon>
        <taxon>core chlorophytes</taxon>
        <taxon>Trebouxiophyceae</taxon>
        <taxon>Trebouxiophyceae incertae sedis</taxon>
        <taxon>Elliptochloris clade</taxon>
        <taxon>Elliptochloris</taxon>
    </lineage>
</organism>
<evidence type="ECO:0000256" key="10">
    <source>
        <dbReference type="ARBA" id="ARBA00037954"/>
    </source>
</evidence>
<evidence type="ECO:0000313" key="19">
    <source>
        <dbReference type="EMBL" id="KAK9835049.1"/>
    </source>
</evidence>
<dbReference type="GO" id="GO:0006397">
    <property type="term" value="P:mRNA processing"/>
    <property type="evidence" value="ECO:0007669"/>
    <property type="project" value="UniProtKB-KW"/>
</dbReference>
<dbReference type="CDD" id="cd18787">
    <property type="entry name" value="SF2_C_DEAD"/>
    <property type="match status" value="1"/>
</dbReference>
<feature type="compositionally biased region" description="Basic and acidic residues" evidence="15">
    <location>
        <begin position="69"/>
        <end position="96"/>
    </location>
</feature>
<dbReference type="EMBL" id="JALJOU010000030">
    <property type="protein sequence ID" value="KAK9835049.1"/>
    <property type="molecule type" value="Genomic_DNA"/>
</dbReference>
<evidence type="ECO:0000256" key="5">
    <source>
        <dbReference type="ARBA" id="ARBA00022801"/>
    </source>
</evidence>
<evidence type="ECO:0000256" key="15">
    <source>
        <dbReference type="SAM" id="MobiDB-lite"/>
    </source>
</evidence>
<dbReference type="GO" id="GO:0008380">
    <property type="term" value="P:RNA splicing"/>
    <property type="evidence" value="ECO:0007669"/>
    <property type="project" value="UniProtKB-KW"/>
</dbReference>
<evidence type="ECO:0000259" key="17">
    <source>
        <dbReference type="PROSITE" id="PS51194"/>
    </source>
</evidence>
<dbReference type="PROSITE" id="PS51194">
    <property type="entry name" value="HELICASE_CTER"/>
    <property type="match status" value="1"/>
</dbReference>
<keyword evidence="20" id="KW-1185">Reference proteome</keyword>
<keyword evidence="3" id="KW-0507">mRNA processing</keyword>
<dbReference type="AlphaFoldDB" id="A0AAW1RMM3"/>
<name>A0AAW1RMM3_9CHLO</name>
<dbReference type="PROSITE" id="PS00039">
    <property type="entry name" value="DEAD_ATP_HELICASE"/>
    <property type="match status" value="1"/>
</dbReference>
<evidence type="ECO:0000256" key="8">
    <source>
        <dbReference type="ARBA" id="ARBA00023187"/>
    </source>
</evidence>
<comment type="catalytic activity">
    <reaction evidence="11">
        <text>ATP + H2O = ADP + phosphate + H(+)</text>
        <dbReference type="Rhea" id="RHEA:13065"/>
        <dbReference type="ChEBI" id="CHEBI:15377"/>
        <dbReference type="ChEBI" id="CHEBI:15378"/>
        <dbReference type="ChEBI" id="CHEBI:30616"/>
        <dbReference type="ChEBI" id="CHEBI:43474"/>
        <dbReference type="ChEBI" id="CHEBI:456216"/>
        <dbReference type="EC" id="3.6.4.13"/>
    </reaction>
</comment>
<reference evidence="19 20" key="1">
    <citation type="journal article" date="2024" name="Nat. Commun.">
        <title>Phylogenomics reveals the evolutionary origins of lichenization in chlorophyte algae.</title>
        <authorList>
            <person name="Puginier C."/>
            <person name="Libourel C."/>
            <person name="Otte J."/>
            <person name="Skaloud P."/>
            <person name="Haon M."/>
            <person name="Grisel S."/>
            <person name="Petersen M."/>
            <person name="Berrin J.G."/>
            <person name="Delaux P.M."/>
            <person name="Dal Grande F."/>
            <person name="Keller J."/>
        </authorList>
    </citation>
    <scope>NUCLEOTIDE SEQUENCE [LARGE SCALE GENOMIC DNA]</scope>
    <source>
        <strain evidence="19 20">SAG 245.80</strain>
    </source>
</reference>
<dbReference type="EC" id="3.6.4.13" evidence="2"/>
<evidence type="ECO:0000256" key="1">
    <source>
        <dbReference type="ARBA" id="ARBA00004123"/>
    </source>
</evidence>
<dbReference type="PROSITE" id="PS51192">
    <property type="entry name" value="HELICASE_ATP_BIND_1"/>
    <property type="match status" value="1"/>
</dbReference>
<dbReference type="GO" id="GO:0003724">
    <property type="term" value="F:RNA helicase activity"/>
    <property type="evidence" value="ECO:0007669"/>
    <property type="project" value="UniProtKB-EC"/>
</dbReference>
<keyword evidence="8" id="KW-0508">mRNA splicing</keyword>
<comment type="similarity">
    <text evidence="10">Belongs to the DEAD box helicase family. DDX23/PRP28 subfamily.</text>
</comment>
<evidence type="ECO:0000256" key="14">
    <source>
        <dbReference type="RuleBase" id="RU000492"/>
    </source>
</evidence>
<comment type="subcellular location">
    <subcellularLocation>
        <location evidence="1">Nucleus</location>
    </subcellularLocation>
</comment>
<dbReference type="GO" id="GO:0005634">
    <property type="term" value="C:nucleus"/>
    <property type="evidence" value="ECO:0007669"/>
    <property type="project" value="UniProtKB-SubCell"/>
</dbReference>
<dbReference type="GO" id="GO:0003676">
    <property type="term" value="F:nucleic acid binding"/>
    <property type="evidence" value="ECO:0007669"/>
    <property type="project" value="InterPro"/>
</dbReference>
<dbReference type="SMART" id="SM00490">
    <property type="entry name" value="HELICc"/>
    <property type="match status" value="1"/>
</dbReference>
<keyword evidence="5 14" id="KW-0378">Hydrolase</keyword>
<evidence type="ECO:0000256" key="12">
    <source>
        <dbReference type="ARBA" id="ARBA00068856"/>
    </source>
</evidence>
<evidence type="ECO:0000259" key="18">
    <source>
        <dbReference type="PROSITE" id="PS51195"/>
    </source>
</evidence>
<dbReference type="FunFam" id="3.40.50.300:FF:000322">
    <property type="entry name" value="probable ATP-dependent RNA helicase DDX23"/>
    <property type="match status" value="1"/>
</dbReference>
<feature type="region of interest" description="Disordered" evidence="15">
    <location>
        <begin position="27"/>
        <end position="96"/>
    </location>
</feature>
<dbReference type="SUPFAM" id="SSF52540">
    <property type="entry name" value="P-loop containing nucleoside triphosphate hydrolases"/>
    <property type="match status" value="1"/>
</dbReference>
<evidence type="ECO:0000259" key="16">
    <source>
        <dbReference type="PROSITE" id="PS51192"/>
    </source>
</evidence>
<keyword evidence="6 14" id="KW-0347">Helicase</keyword>
<feature type="domain" description="Helicase ATP-binding" evidence="16">
    <location>
        <begin position="286"/>
        <end position="480"/>
    </location>
</feature>
<dbReference type="InterPro" id="IPR001650">
    <property type="entry name" value="Helicase_C-like"/>
</dbReference>
<dbReference type="InterPro" id="IPR014001">
    <property type="entry name" value="Helicase_ATP-bd"/>
</dbReference>
<proteinExistence type="inferred from homology"/>
<dbReference type="Pfam" id="PF00271">
    <property type="entry name" value="Helicase_C"/>
    <property type="match status" value="1"/>
</dbReference>
<feature type="compositionally biased region" description="Basic and acidic residues" evidence="15">
    <location>
        <begin position="662"/>
        <end position="673"/>
    </location>
</feature>
<dbReference type="PANTHER" id="PTHR47958">
    <property type="entry name" value="ATP-DEPENDENT RNA HELICASE DBP3"/>
    <property type="match status" value="1"/>
</dbReference>
<comment type="caution">
    <text evidence="19">The sequence shown here is derived from an EMBL/GenBank/DDBJ whole genome shotgun (WGS) entry which is preliminary data.</text>
</comment>
<dbReference type="Gene3D" id="3.40.50.300">
    <property type="entry name" value="P-loop containing nucleotide triphosphate hydrolases"/>
    <property type="match status" value="2"/>
</dbReference>
<dbReference type="Pfam" id="PF00270">
    <property type="entry name" value="DEAD"/>
    <property type="match status" value="1"/>
</dbReference>
<dbReference type="InterPro" id="IPR014014">
    <property type="entry name" value="RNA_helicase_DEAD_Q_motif"/>
</dbReference>
<evidence type="ECO:0000256" key="7">
    <source>
        <dbReference type="ARBA" id="ARBA00022840"/>
    </source>
</evidence>
<feature type="domain" description="DEAD-box RNA helicase Q" evidence="18">
    <location>
        <begin position="255"/>
        <end position="283"/>
    </location>
</feature>
<accession>A0AAW1RMM3</accession>
<feature type="domain" description="Helicase C-terminal" evidence="17">
    <location>
        <begin position="507"/>
        <end position="651"/>
    </location>
</feature>
<gene>
    <name evidence="19" type="ORF">WJX81_007184</name>
</gene>
<feature type="region of interest" description="Disordered" evidence="15">
    <location>
        <begin position="643"/>
        <end position="673"/>
    </location>
</feature>
<evidence type="ECO:0000256" key="2">
    <source>
        <dbReference type="ARBA" id="ARBA00012552"/>
    </source>
</evidence>
<evidence type="ECO:0000256" key="11">
    <source>
        <dbReference type="ARBA" id="ARBA00047984"/>
    </source>
</evidence>
<dbReference type="InterPro" id="IPR057479">
    <property type="entry name" value="PRP28/DDX23-like_helical"/>
</dbReference>
<dbReference type="PROSITE" id="PS51195">
    <property type="entry name" value="Q_MOTIF"/>
    <property type="match status" value="1"/>
</dbReference>
<dbReference type="InterPro" id="IPR011545">
    <property type="entry name" value="DEAD/DEAH_box_helicase_dom"/>
</dbReference>
<dbReference type="Proteomes" id="UP001445335">
    <property type="component" value="Unassembled WGS sequence"/>
</dbReference>
<dbReference type="SMART" id="SM00487">
    <property type="entry name" value="DEXDc"/>
    <property type="match status" value="1"/>
</dbReference>
<dbReference type="GO" id="GO:0005524">
    <property type="term" value="F:ATP binding"/>
    <property type="evidence" value="ECO:0007669"/>
    <property type="project" value="UniProtKB-KW"/>
</dbReference>
<keyword evidence="4 14" id="KW-0547">Nucleotide-binding</keyword>
<dbReference type="CDD" id="cd17945">
    <property type="entry name" value="DEADc_DDX23"/>
    <property type="match status" value="1"/>
</dbReference>
<keyword evidence="9" id="KW-0539">Nucleus</keyword>
<sequence length="673" mass="76729">MTAAPGRQPLSLDELLKKRHTEEAALAKPRFLSKKEREELAKKEAEEAVQQQKAKAEGLRQAHSVYVDNVERERREREERRQNAERRRREDEREKEKQIAMIKAQYLGAEKQKKKVLKPSEKFRFNFDWEARDDTSRDLNPLYQQTHEAALLYGRGMRAGIDRREQKKAGAELERATVAKIRKTQGLEETREDRARDRERIRAAAAFDDFDRRIEKHWTEKALDEMTERDWRIFREDFSIAYKGVSSGMSALPIRNWDEAKLPPPVLQAVQKLGYEKPSPIQMAAIPLGLQFRDVIGVAETGSGKTAAFVLPMLTYIMKQPVMTEVLAAEGPYAVIMAPTRELALQIEEEARKLAQFTDYRMVSVVGGQNIEEQGFKLRKGCEIIIATPGRLLDCLEQRYAVLNQCNYIVLDEADRMIDLGFEPQVMAVMDAMPSSNLRPEDEGEVEASRVYRTTYMFSATMPPSVERLARKYMRKPVTINIGSAGKATDNVTQHIIMAKDNDKPRLLEDWINEVDEKRVIVFVNSKRACDIVYKQLDTLGYRCTVLHSGKTQDQREAGMAGFREEKFNVLVATDVAGRGIDVPDVAAVINYDMPHTIEGYTHRIGRTGRAGKKGFAVTFLTMGDTEVFYDLKRLLEDSNADVPPQLARHEAAKNKPGSVADKPRREQITYAA</sequence>
<evidence type="ECO:0000256" key="13">
    <source>
        <dbReference type="PROSITE-ProRule" id="PRU00552"/>
    </source>
</evidence>
<dbReference type="InterPro" id="IPR027417">
    <property type="entry name" value="P-loop_NTPase"/>
</dbReference>
<dbReference type="GO" id="GO:0016787">
    <property type="term" value="F:hydrolase activity"/>
    <property type="evidence" value="ECO:0007669"/>
    <property type="project" value="UniProtKB-KW"/>
</dbReference>